<dbReference type="Pfam" id="PF18317">
    <property type="entry name" value="SDH_C"/>
    <property type="match status" value="1"/>
</dbReference>
<dbReference type="GO" id="GO:0005829">
    <property type="term" value="C:cytosol"/>
    <property type="evidence" value="ECO:0007669"/>
    <property type="project" value="TreeGrafter"/>
</dbReference>
<feature type="active site" description="Proton acceptor" evidence="8">
    <location>
        <position position="64"/>
    </location>
</feature>
<feature type="binding site" evidence="8">
    <location>
        <position position="243"/>
    </location>
    <ligand>
        <name>shikimate</name>
        <dbReference type="ChEBI" id="CHEBI:36208"/>
    </ligand>
</feature>
<feature type="domain" description="Quinate/shikimate 5-dehydrogenase/glutamyl-tRNA reductase" evidence="9">
    <location>
        <begin position="118"/>
        <end position="162"/>
    </location>
</feature>
<dbReference type="Gene3D" id="3.40.50.10860">
    <property type="entry name" value="Leucine Dehydrogenase, chain A, domain 1"/>
    <property type="match status" value="1"/>
</dbReference>
<comment type="caution">
    <text evidence="8">Lacks conserved residue(s) required for the propagation of feature annotation.</text>
</comment>
<dbReference type="SUPFAM" id="SSF51735">
    <property type="entry name" value="NAD(P)-binding Rossmann-fold domains"/>
    <property type="match status" value="1"/>
</dbReference>
<organism evidence="12 13">
    <name type="scientific">Deinobacterium chartae</name>
    <dbReference type="NCBI Taxonomy" id="521158"/>
    <lineage>
        <taxon>Bacteria</taxon>
        <taxon>Thermotogati</taxon>
        <taxon>Deinococcota</taxon>
        <taxon>Deinococci</taxon>
        <taxon>Deinococcales</taxon>
        <taxon>Deinococcaceae</taxon>
        <taxon>Deinobacterium</taxon>
    </lineage>
</organism>
<evidence type="ECO:0000256" key="7">
    <source>
        <dbReference type="ARBA" id="ARBA00049442"/>
    </source>
</evidence>
<dbReference type="GO" id="GO:0019632">
    <property type="term" value="P:shikimate metabolic process"/>
    <property type="evidence" value="ECO:0007669"/>
    <property type="project" value="InterPro"/>
</dbReference>
<dbReference type="AlphaFoldDB" id="A0A841I0T9"/>
<accession>A0A841I0T9</accession>
<proteinExistence type="inferred from homology"/>
<dbReference type="PANTHER" id="PTHR21089">
    <property type="entry name" value="SHIKIMATE DEHYDROGENASE"/>
    <property type="match status" value="1"/>
</dbReference>
<comment type="pathway">
    <text evidence="1 8">Metabolic intermediate biosynthesis; chorismate biosynthesis; chorismate from D-erythrose 4-phosphate and phosphoenolpyruvate: step 4/7.</text>
</comment>
<keyword evidence="6 8" id="KW-0057">Aromatic amino acid biosynthesis</keyword>
<feature type="binding site" evidence="8">
    <location>
        <position position="100"/>
    </location>
    <ligand>
        <name>shikimate</name>
        <dbReference type="ChEBI" id="CHEBI:36208"/>
    </ligand>
</feature>
<evidence type="ECO:0000259" key="9">
    <source>
        <dbReference type="Pfam" id="PF01488"/>
    </source>
</evidence>
<comment type="function">
    <text evidence="8">Involved in the biosynthesis of the chorismate, which leads to the biosynthesis of aromatic amino acids. Catalyzes the reversible NADPH linked reduction of 3-dehydroshikimate (DHSA) to yield shikimate (SA).</text>
</comment>
<dbReference type="RefSeq" id="WP_343058226.1">
    <property type="nucleotide sequence ID" value="NZ_JACHHG010000003.1"/>
</dbReference>
<feature type="domain" description="Shikimate dehydrogenase substrate binding N-terminal" evidence="10">
    <location>
        <begin position="5"/>
        <end position="87"/>
    </location>
</feature>
<feature type="binding site" evidence="8">
    <location>
        <position position="60"/>
    </location>
    <ligand>
        <name>shikimate</name>
        <dbReference type="ChEBI" id="CHEBI:36208"/>
    </ligand>
</feature>
<keyword evidence="13" id="KW-1185">Reference proteome</keyword>
<dbReference type="GO" id="GO:0009423">
    <property type="term" value="P:chorismate biosynthetic process"/>
    <property type="evidence" value="ECO:0007669"/>
    <property type="project" value="UniProtKB-UniRule"/>
</dbReference>
<dbReference type="PANTHER" id="PTHR21089:SF1">
    <property type="entry name" value="BIFUNCTIONAL 3-DEHYDROQUINATE DEHYDRATASE_SHIKIMATE DEHYDROGENASE, CHLOROPLASTIC"/>
    <property type="match status" value="1"/>
</dbReference>
<dbReference type="EMBL" id="JACHHG010000003">
    <property type="protein sequence ID" value="MBB6097722.1"/>
    <property type="molecule type" value="Genomic_DNA"/>
</dbReference>
<dbReference type="UniPathway" id="UPA00053">
    <property type="reaction ID" value="UER00087"/>
</dbReference>
<dbReference type="EC" id="1.1.1.25" evidence="2 8"/>
<dbReference type="HAMAP" id="MF_00222">
    <property type="entry name" value="Shikimate_DH_AroE"/>
    <property type="match status" value="1"/>
</dbReference>
<evidence type="ECO:0000256" key="6">
    <source>
        <dbReference type="ARBA" id="ARBA00023141"/>
    </source>
</evidence>
<keyword evidence="5 8" id="KW-0560">Oxidoreductase</keyword>
<evidence type="ECO:0000313" key="12">
    <source>
        <dbReference type="EMBL" id="MBB6097722.1"/>
    </source>
</evidence>
<name>A0A841I0T9_9DEIO</name>
<comment type="subunit">
    <text evidence="8">Homodimer.</text>
</comment>
<dbReference type="InterPro" id="IPR041121">
    <property type="entry name" value="SDH_C"/>
</dbReference>
<feature type="binding site" evidence="8">
    <location>
        <position position="236"/>
    </location>
    <ligand>
        <name>NADP(+)</name>
        <dbReference type="ChEBI" id="CHEBI:58349"/>
    </ligand>
</feature>
<dbReference type="InterPro" id="IPR046346">
    <property type="entry name" value="Aminoacid_DH-like_N_sf"/>
</dbReference>
<evidence type="ECO:0000313" key="13">
    <source>
        <dbReference type="Proteomes" id="UP000569951"/>
    </source>
</evidence>
<sequence length="270" mass="28737">MQAFLYAHPAKHSLSPQMHTAAFQHAGLEGHYQALDVPPEQLGAALAALRRPGVLGANLSIPHKERALPHLDALSSEAQAIGAVNTVVNRGGQLHGLNTDAPGLLASLLEAGWSPQGTAVLLGAGGAARAAAYVLGQAGVRVWVINRTLERAERMLSELGVEGRAFAPRSQEVPWSEVGLLVNATSVGLEAPQDTPLEMAFPALRTGAYVCDMVYRPIKTRLLREAEQAGYNTVNGLGMLVHQARLAFLAWTGRDVPAHVFRAALELTFD</sequence>
<comment type="caution">
    <text evidence="12">The sequence shown here is derived from an EMBL/GenBank/DDBJ whole genome shotgun (WGS) entry which is preliminary data.</text>
</comment>
<evidence type="ECO:0000256" key="8">
    <source>
        <dbReference type="HAMAP-Rule" id="MF_00222"/>
    </source>
</evidence>
<evidence type="ECO:0000256" key="5">
    <source>
        <dbReference type="ARBA" id="ARBA00023002"/>
    </source>
</evidence>
<dbReference type="CDD" id="cd01065">
    <property type="entry name" value="NAD_bind_Shikimate_DH"/>
    <property type="match status" value="1"/>
</dbReference>
<evidence type="ECO:0000259" key="10">
    <source>
        <dbReference type="Pfam" id="PF08501"/>
    </source>
</evidence>
<dbReference type="GO" id="GO:0004764">
    <property type="term" value="F:shikimate 3-dehydrogenase (NADP+) activity"/>
    <property type="evidence" value="ECO:0007669"/>
    <property type="project" value="UniProtKB-UniRule"/>
</dbReference>
<dbReference type="Pfam" id="PF08501">
    <property type="entry name" value="Shikimate_dh_N"/>
    <property type="match status" value="1"/>
</dbReference>
<dbReference type="GO" id="GO:0050661">
    <property type="term" value="F:NADP binding"/>
    <property type="evidence" value="ECO:0007669"/>
    <property type="project" value="InterPro"/>
</dbReference>
<evidence type="ECO:0000256" key="2">
    <source>
        <dbReference type="ARBA" id="ARBA00012962"/>
    </source>
</evidence>
<dbReference type="GO" id="GO:0008652">
    <property type="term" value="P:amino acid biosynthetic process"/>
    <property type="evidence" value="ECO:0007669"/>
    <property type="project" value="UniProtKB-KW"/>
</dbReference>
<dbReference type="Gene3D" id="3.40.50.720">
    <property type="entry name" value="NAD(P)-binding Rossmann-like Domain"/>
    <property type="match status" value="1"/>
</dbReference>
<evidence type="ECO:0000259" key="11">
    <source>
        <dbReference type="Pfam" id="PF18317"/>
    </source>
</evidence>
<feature type="binding site" evidence="8">
    <location>
        <position position="213"/>
    </location>
    <ligand>
        <name>NADP(+)</name>
        <dbReference type="ChEBI" id="CHEBI:58349"/>
    </ligand>
</feature>
<keyword evidence="3 8" id="KW-0028">Amino-acid biosynthesis</keyword>
<dbReference type="InterPro" id="IPR036291">
    <property type="entry name" value="NAD(P)-bd_dom_sf"/>
</dbReference>
<comment type="catalytic activity">
    <reaction evidence="7 8">
        <text>shikimate + NADP(+) = 3-dehydroshikimate + NADPH + H(+)</text>
        <dbReference type="Rhea" id="RHEA:17737"/>
        <dbReference type="ChEBI" id="CHEBI:15378"/>
        <dbReference type="ChEBI" id="CHEBI:16630"/>
        <dbReference type="ChEBI" id="CHEBI:36208"/>
        <dbReference type="ChEBI" id="CHEBI:57783"/>
        <dbReference type="ChEBI" id="CHEBI:58349"/>
        <dbReference type="EC" id="1.1.1.25"/>
    </reaction>
</comment>
<dbReference type="Proteomes" id="UP000569951">
    <property type="component" value="Unassembled WGS sequence"/>
</dbReference>
<evidence type="ECO:0000256" key="3">
    <source>
        <dbReference type="ARBA" id="ARBA00022605"/>
    </source>
</evidence>
<keyword evidence="4 8" id="KW-0521">NADP</keyword>
<feature type="binding site" evidence="8">
    <location>
        <begin position="13"/>
        <end position="15"/>
    </location>
    <ligand>
        <name>shikimate</name>
        <dbReference type="ChEBI" id="CHEBI:36208"/>
    </ligand>
</feature>
<evidence type="ECO:0000256" key="4">
    <source>
        <dbReference type="ARBA" id="ARBA00022857"/>
    </source>
</evidence>
<evidence type="ECO:0000256" key="1">
    <source>
        <dbReference type="ARBA" id="ARBA00004871"/>
    </source>
</evidence>
<reference evidence="12 13" key="1">
    <citation type="submission" date="2020-08" db="EMBL/GenBank/DDBJ databases">
        <title>Genomic Encyclopedia of Type Strains, Phase IV (KMG-IV): sequencing the most valuable type-strain genomes for metagenomic binning, comparative biology and taxonomic classification.</title>
        <authorList>
            <person name="Goeker M."/>
        </authorList>
    </citation>
    <scope>NUCLEOTIDE SEQUENCE [LARGE SCALE GENOMIC DNA]</scope>
    <source>
        <strain evidence="12 13">DSM 21458</strain>
    </source>
</reference>
<feature type="binding site" evidence="8">
    <location>
        <position position="215"/>
    </location>
    <ligand>
        <name>shikimate</name>
        <dbReference type="ChEBI" id="CHEBI:36208"/>
    </ligand>
</feature>
<feature type="domain" description="SDH C-terminal" evidence="11">
    <location>
        <begin position="236"/>
        <end position="266"/>
    </location>
</feature>
<gene>
    <name evidence="8" type="primary">aroE</name>
    <name evidence="12" type="ORF">HNR42_001139</name>
</gene>
<dbReference type="InterPro" id="IPR022893">
    <property type="entry name" value="Shikimate_DH_fam"/>
</dbReference>
<dbReference type="InterPro" id="IPR011342">
    <property type="entry name" value="Shikimate_DH"/>
</dbReference>
<comment type="similarity">
    <text evidence="8">Belongs to the shikimate dehydrogenase family.</text>
</comment>
<protein>
    <recommendedName>
        <fullName evidence="2 8">Shikimate dehydrogenase (NADP(+))</fullName>
        <shortName evidence="8">SDH</shortName>
        <ecNumber evidence="2 8">1.1.1.25</ecNumber>
    </recommendedName>
</protein>
<feature type="binding site" evidence="8">
    <location>
        <begin position="146"/>
        <end position="151"/>
    </location>
    <ligand>
        <name>NADP(+)</name>
        <dbReference type="ChEBI" id="CHEBI:58349"/>
    </ligand>
</feature>
<dbReference type="GO" id="GO:0009073">
    <property type="term" value="P:aromatic amino acid family biosynthetic process"/>
    <property type="evidence" value="ECO:0007669"/>
    <property type="project" value="UniProtKB-KW"/>
</dbReference>
<dbReference type="SUPFAM" id="SSF53223">
    <property type="entry name" value="Aminoacid dehydrogenase-like, N-terminal domain"/>
    <property type="match status" value="1"/>
</dbReference>
<dbReference type="NCBIfam" id="TIGR00507">
    <property type="entry name" value="aroE"/>
    <property type="match status" value="1"/>
</dbReference>
<dbReference type="InterPro" id="IPR006151">
    <property type="entry name" value="Shikm_DH/Glu-tRNA_Rdtase"/>
</dbReference>
<dbReference type="Pfam" id="PF01488">
    <property type="entry name" value="Shikimate_DH"/>
    <property type="match status" value="1"/>
</dbReference>
<feature type="binding site" evidence="8">
    <location>
        <position position="85"/>
    </location>
    <ligand>
        <name>shikimate</name>
        <dbReference type="ChEBI" id="CHEBI:36208"/>
    </ligand>
</feature>
<feature type="binding site" evidence="8">
    <location>
        <begin position="123"/>
        <end position="127"/>
    </location>
    <ligand>
        <name>NADP(+)</name>
        <dbReference type="ChEBI" id="CHEBI:58349"/>
    </ligand>
</feature>
<dbReference type="InterPro" id="IPR013708">
    <property type="entry name" value="Shikimate_DH-bd_N"/>
</dbReference>